<feature type="region of interest" description="Disordered" evidence="1">
    <location>
        <begin position="82"/>
        <end position="144"/>
    </location>
</feature>
<evidence type="ECO:0000259" key="3">
    <source>
        <dbReference type="PROSITE" id="PS51677"/>
    </source>
</evidence>
<evidence type="ECO:0000313" key="4">
    <source>
        <dbReference type="EMBL" id="SDC06078.1"/>
    </source>
</evidence>
<dbReference type="InterPro" id="IPR050248">
    <property type="entry name" value="Polysacc_deacetylase_ArnD"/>
</dbReference>
<sequence>MRRILLKRIALLTALWTAGNMAATAGFNQFTSVATLPQTAYAATSEEERALQRAEQDLIEAQHRVIEAQRALLEKQKRLLENREGESTVPAARGRRETAPVKQRKDSYETPPSETPVIRHEEPQTIQRNEPPADFQMQKQQERQAISIPRTPSDANANGYRQNANQNVLNDDGFANAVWQDNNGGVVANQQNGETITENTKASSLLSGWTAADLDTLRKQNNGILATEEKMIYTTDSSVMFTFTGMGRKKSVDSVLNALRQVNGKGTFFVTERELKRNQDVIREIVAAGQELGICIYPKPEEGFGDVCADILRVKQILKNQYGKDSNLVKQFSGAVRDVTKEAVSALGCRLIGANMNAVQSRHQDYQTAEQILPEIMGKAVFSLGRGWIVNIRMDFYKKPDLAAELLLYLKRKKIDNIAYNSFDDMADVNPVNDSAYSLKSVGQVLSIKDKLWTYPVPEKDYVKGIERYPLLPHDATHEQLVDELGKRYFGEGTVNAQDRSLGFTEEDFTKFDMTGTVKTDDNVIFLTFDDWGHDSAINPLLYVLRKHRAPATFFIITHNVTDNPNLLRAIAEEGHDIASHTNTHKAMAVEDEHGKTKPTMGYEEYYNDMNTSYNKLASIVGDLQWPDGRPVLTKFMRPPTLAISAMGTRAILENGFEYIINGSTSTADYGASSLEQEIKVIRDGLYYRDKLRKGAIFVMHMTSAAKFTATALDVILTANEKKADNDPTKFKVGLLSDYLDYGYSQGKTKKQINQEKRRIKWW</sequence>
<dbReference type="InterPro" id="IPR002509">
    <property type="entry name" value="NODB_dom"/>
</dbReference>
<name>A0A1G6IHX2_9FIRM</name>
<dbReference type="SUPFAM" id="SSF88713">
    <property type="entry name" value="Glycoside hydrolase/deacetylase"/>
    <property type="match status" value="2"/>
</dbReference>
<keyword evidence="2" id="KW-0732">Signal</keyword>
<dbReference type="Proteomes" id="UP000198943">
    <property type="component" value="Unassembled WGS sequence"/>
</dbReference>
<evidence type="ECO:0000256" key="2">
    <source>
        <dbReference type="SAM" id="SignalP"/>
    </source>
</evidence>
<dbReference type="CDD" id="cd10917">
    <property type="entry name" value="CE4_NodB_like_6s_7s"/>
    <property type="match status" value="2"/>
</dbReference>
<organism evidence="4 5">
    <name type="scientific">Succiniclasticum ruminis</name>
    <dbReference type="NCBI Taxonomy" id="40841"/>
    <lineage>
        <taxon>Bacteria</taxon>
        <taxon>Bacillati</taxon>
        <taxon>Bacillota</taxon>
        <taxon>Negativicutes</taxon>
        <taxon>Acidaminococcales</taxon>
        <taxon>Acidaminococcaceae</taxon>
        <taxon>Succiniclasticum</taxon>
    </lineage>
</organism>
<dbReference type="RefSeq" id="WP_093729266.1">
    <property type="nucleotide sequence ID" value="NZ_FMYW01000002.1"/>
</dbReference>
<reference evidence="5" key="1">
    <citation type="submission" date="2016-10" db="EMBL/GenBank/DDBJ databases">
        <authorList>
            <person name="Varghese N."/>
            <person name="Submissions S."/>
        </authorList>
    </citation>
    <scope>NUCLEOTIDE SEQUENCE [LARGE SCALE GENOMIC DNA]</scope>
    <source>
        <strain evidence="5">DSM 11005</strain>
    </source>
</reference>
<dbReference type="Pfam" id="PF01522">
    <property type="entry name" value="Polysacc_deac_1"/>
    <property type="match status" value="2"/>
</dbReference>
<dbReference type="PANTHER" id="PTHR10587">
    <property type="entry name" value="GLYCOSYL TRANSFERASE-RELATED"/>
    <property type="match status" value="1"/>
</dbReference>
<dbReference type="GO" id="GO:0005975">
    <property type="term" value="P:carbohydrate metabolic process"/>
    <property type="evidence" value="ECO:0007669"/>
    <property type="project" value="InterPro"/>
</dbReference>
<feature type="chain" id="PRO_5039277523" evidence="2">
    <location>
        <begin position="23"/>
        <end position="763"/>
    </location>
</feature>
<protein>
    <submittedName>
        <fullName evidence="4">Polysaccharide deacetylase</fullName>
    </submittedName>
</protein>
<keyword evidence="5" id="KW-1185">Reference proteome</keyword>
<evidence type="ECO:0000313" key="5">
    <source>
        <dbReference type="Proteomes" id="UP000198943"/>
    </source>
</evidence>
<dbReference type="Gene3D" id="3.20.20.370">
    <property type="entry name" value="Glycoside hydrolase/deacetylase"/>
    <property type="match status" value="2"/>
</dbReference>
<feature type="compositionally biased region" description="Basic and acidic residues" evidence="1">
    <location>
        <begin position="94"/>
        <end position="108"/>
    </location>
</feature>
<proteinExistence type="predicted"/>
<dbReference type="PROSITE" id="PS51677">
    <property type="entry name" value="NODB"/>
    <property type="match status" value="1"/>
</dbReference>
<dbReference type="OrthoDB" id="9812065at2"/>
<dbReference type="GO" id="GO:0016810">
    <property type="term" value="F:hydrolase activity, acting on carbon-nitrogen (but not peptide) bonds"/>
    <property type="evidence" value="ECO:0007669"/>
    <property type="project" value="InterPro"/>
</dbReference>
<dbReference type="InterPro" id="IPR011330">
    <property type="entry name" value="Glyco_hydro/deAcase_b/a-brl"/>
</dbReference>
<evidence type="ECO:0000256" key="1">
    <source>
        <dbReference type="SAM" id="MobiDB-lite"/>
    </source>
</evidence>
<feature type="signal peptide" evidence="2">
    <location>
        <begin position="1"/>
        <end position="22"/>
    </location>
</feature>
<dbReference type="EMBL" id="FMYW01000002">
    <property type="protein sequence ID" value="SDC06078.1"/>
    <property type="molecule type" value="Genomic_DNA"/>
</dbReference>
<accession>A0A1G6IHX2</accession>
<dbReference type="AlphaFoldDB" id="A0A1G6IHX2"/>
<feature type="domain" description="NodB homology" evidence="3">
    <location>
        <begin position="523"/>
        <end position="730"/>
    </location>
</feature>
<gene>
    <name evidence="4" type="ORF">SAMN04487864_10282</name>
</gene>